<geneLocation type="plasmid" evidence="4">
    <name>pMk2240A</name>
</geneLocation>
<dbReference type="InterPro" id="IPR011611">
    <property type="entry name" value="PfkB_dom"/>
</dbReference>
<dbReference type="GO" id="GO:0006796">
    <property type="term" value="P:phosphate-containing compound metabolic process"/>
    <property type="evidence" value="ECO:0007669"/>
    <property type="project" value="UniProtKB-ARBA"/>
</dbReference>
<dbReference type="Pfam" id="PF00294">
    <property type="entry name" value="PfkB"/>
    <property type="match status" value="1"/>
</dbReference>
<protein>
    <submittedName>
        <fullName evidence="4">PfkB family carbohydrate kinase</fullName>
    </submittedName>
</protein>
<dbReference type="InterPro" id="IPR002139">
    <property type="entry name" value="Ribo/fructo_kinase"/>
</dbReference>
<dbReference type="PANTHER" id="PTHR10584">
    <property type="entry name" value="SUGAR KINASE"/>
    <property type="match status" value="1"/>
</dbReference>
<evidence type="ECO:0000256" key="1">
    <source>
        <dbReference type="ARBA" id="ARBA00022679"/>
    </source>
</evidence>
<accession>A0AAU8D0X3</accession>
<dbReference type="PANTHER" id="PTHR10584:SF166">
    <property type="entry name" value="RIBOKINASE"/>
    <property type="match status" value="1"/>
</dbReference>
<evidence type="ECO:0000256" key="2">
    <source>
        <dbReference type="ARBA" id="ARBA00022777"/>
    </source>
</evidence>
<dbReference type="Gene3D" id="3.40.1190.20">
    <property type="match status" value="1"/>
</dbReference>
<dbReference type="GO" id="GO:0016301">
    <property type="term" value="F:kinase activity"/>
    <property type="evidence" value="ECO:0007669"/>
    <property type="project" value="UniProtKB-KW"/>
</dbReference>
<dbReference type="EMBL" id="CP159256">
    <property type="protein sequence ID" value="XCG52520.1"/>
    <property type="molecule type" value="Genomic_DNA"/>
</dbReference>
<keyword evidence="4" id="KW-0614">Plasmid</keyword>
<dbReference type="SUPFAM" id="SSF53613">
    <property type="entry name" value="Ribokinase-like"/>
    <property type="match status" value="1"/>
</dbReference>
<dbReference type="RefSeq" id="WP_353646723.1">
    <property type="nucleotide sequence ID" value="NZ_CP159256.1"/>
</dbReference>
<reference evidence="4" key="1">
    <citation type="submission" date="2024-06" db="EMBL/GenBank/DDBJ databases">
        <title>Mesorhizobium karijinii sp. nov., a symbiont of the iconic Swainsona formosa from arid Australia.</title>
        <authorList>
            <person name="Hill Y.J."/>
            <person name="Watkin E.L.J."/>
            <person name="O'Hara G.W."/>
            <person name="Terpolilli J."/>
            <person name="Tye M.L."/>
            <person name="Kohlmeier M.G."/>
        </authorList>
    </citation>
    <scope>NUCLEOTIDE SEQUENCE</scope>
    <source>
        <strain evidence="4">WSM2240</strain>
        <plasmid evidence="4">pMk2240A</plasmid>
    </source>
</reference>
<feature type="domain" description="Carbohydrate kinase PfkB" evidence="3">
    <location>
        <begin position="4"/>
        <end position="296"/>
    </location>
</feature>
<proteinExistence type="predicted"/>
<dbReference type="PRINTS" id="PR00990">
    <property type="entry name" value="RIBOKINASE"/>
</dbReference>
<evidence type="ECO:0000259" key="3">
    <source>
        <dbReference type="Pfam" id="PF00294"/>
    </source>
</evidence>
<sequence length="324" mass="33652">MNATRLVHVGSAVVDYVYRIDALPTPGEDKIADAYDQVIGGGFNMMAAAARTGAKVVFGGQHGTGPIGDFLRQALATEGIEVLVPQAPDRDTGNCVVLVTADAERTFVSIAGAEGFLTPASLAPVKPKAGDWVFTSGYTLTYPGSREVLTDWIAALPADVHFVLDPTSVVAGIPRNLLARVLKRTNWLSCNTYEAGVIAGQATVEENTASLLSDYCPNAAGVVIRQGERGCHVRLADGAARHIPAFTVSAIDTNGAGDTHVGTFVSALSRGADPFEAARYANAAAAISVTRHGGSSAPTHAEIETFLSRVGAPAPGIRNEKANA</sequence>
<dbReference type="AlphaFoldDB" id="A0AAU8D0X3"/>
<evidence type="ECO:0000313" key="4">
    <source>
        <dbReference type="EMBL" id="XCG52520.1"/>
    </source>
</evidence>
<dbReference type="InterPro" id="IPR029056">
    <property type="entry name" value="Ribokinase-like"/>
</dbReference>
<keyword evidence="2 4" id="KW-0418">Kinase</keyword>
<keyword evidence="1" id="KW-0808">Transferase</keyword>
<organism evidence="4">
    <name type="scientific">Mesorhizobium sp. WSM2240</name>
    <dbReference type="NCBI Taxonomy" id="3228851"/>
    <lineage>
        <taxon>Bacteria</taxon>
        <taxon>Pseudomonadati</taxon>
        <taxon>Pseudomonadota</taxon>
        <taxon>Alphaproteobacteria</taxon>
        <taxon>Hyphomicrobiales</taxon>
        <taxon>Phyllobacteriaceae</taxon>
        <taxon>Mesorhizobium</taxon>
    </lineage>
</organism>
<gene>
    <name evidence="4" type="ORF">ABVK50_30810</name>
</gene>
<name>A0AAU8D0X3_9HYPH</name>